<dbReference type="Gene3D" id="1.10.3730.20">
    <property type="match status" value="1"/>
</dbReference>
<sequence>MKGWLFLVIAIVGEVIATSALKSSEGFTKAETVVIIGYGIAEYFLSLVLKSIPVGVAYAVWSGKCDAIITAICPLLHGQKLDAWGFVGMGLIIAAFLLARSPSWKSLRRPTPW</sequence>
<keyword evidence="2" id="KW-0813">Transport</keyword>
<dbReference type="SUPFAM" id="SSF103481">
    <property type="entry name" value="Multidrug resistance efflux transporter EmrE"/>
    <property type="match status" value="1"/>
</dbReference>
<protein>
    <submittedName>
        <fullName evidence="10">Quaternary ammonium compound efflux SMR transporter QacE delta 1</fullName>
    </submittedName>
</protein>
<evidence type="ECO:0000256" key="1">
    <source>
        <dbReference type="ARBA" id="ARBA00004651"/>
    </source>
</evidence>
<evidence type="ECO:0000256" key="5">
    <source>
        <dbReference type="ARBA" id="ARBA00022989"/>
    </source>
</evidence>
<accession>A0A8S0FEV8</accession>
<proteinExistence type="inferred from homology"/>
<comment type="subcellular location">
    <subcellularLocation>
        <location evidence="1 8">Cell membrane</location>
        <topology evidence="1 8">Multi-pass membrane protein</topology>
    </subcellularLocation>
</comment>
<gene>
    <name evidence="10" type="primary">ebr_2</name>
    <name evidence="10" type="ORF">EIMP300_02310</name>
</gene>
<dbReference type="PANTHER" id="PTHR30561">
    <property type="entry name" value="SMR FAMILY PROTON-DEPENDENT DRUG EFFLUX TRANSPORTER SUGE"/>
    <property type="match status" value="1"/>
</dbReference>
<feature type="transmembrane region" description="Helical" evidence="9">
    <location>
        <begin position="33"/>
        <end position="49"/>
    </location>
</feature>
<keyword evidence="4 8" id="KW-0812">Transmembrane</keyword>
<evidence type="ECO:0000256" key="8">
    <source>
        <dbReference type="RuleBase" id="RU003942"/>
    </source>
</evidence>
<evidence type="ECO:0000313" key="11">
    <source>
        <dbReference type="Proteomes" id="UP000467488"/>
    </source>
</evidence>
<evidence type="ECO:0000256" key="3">
    <source>
        <dbReference type="ARBA" id="ARBA00022475"/>
    </source>
</evidence>
<reference evidence="10 11" key="1">
    <citation type="submission" date="2020-01" db="EMBL/GenBank/DDBJ databases">
        <title>Dynamics of blaIMP-6 dissemination in carbapenem resistant Enterobacteriacea isolated from regional surveillance in Osaka, Japan.</title>
        <authorList>
            <person name="Abe R."/>
            <person name="Akeda Y."/>
            <person name="Sugawara Y."/>
            <person name="Yamamoto N."/>
            <person name="Tomono K."/>
            <person name="Takeuchi D."/>
            <person name="Kawahara R."/>
            <person name="Hamada S."/>
        </authorList>
    </citation>
    <scope>NUCLEOTIDE SEQUENCE [LARGE SCALE GENOMIC DNA]</scope>
    <source>
        <strain evidence="10 11">E300</strain>
    </source>
</reference>
<dbReference type="EMBL" id="AP022360">
    <property type="protein sequence ID" value="BBU78831.1"/>
    <property type="molecule type" value="Genomic_DNA"/>
</dbReference>
<evidence type="ECO:0000256" key="6">
    <source>
        <dbReference type="ARBA" id="ARBA00023136"/>
    </source>
</evidence>
<keyword evidence="6 9" id="KW-0472">Membrane</keyword>
<dbReference type="InterPro" id="IPR000390">
    <property type="entry name" value="Small_drug/metabolite_transptr"/>
</dbReference>
<dbReference type="Pfam" id="PF00893">
    <property type="entry name" value="Multi_Drug_Res"/>
    <property type="match status" value="1"/>
</dbReference>
<dbReference type="AlphaFoldDB" id="A0A8S0FEV8"/>
<evidence type="ECO:0000313" key="10">
    <source>
        <dbReference type="EMBL" id="BBU78831.1"/>
    </source>
</evidence>
<dbReference type="GO" id="GO:0005886">
    <property type="term" value="C:plasma membrane"/>
    <property type="evidence" value="ECO:0007669"/>
    <property type="project" value="UniProtKB-SubCell"/>
</dbReference>
<keyword evidence="3" id="KW-1003">Cell membrane</keyword>
<name>A0A8S0FEV8_ECOLX</name>
<organism evidence="10 11">
    <name type="scientific">Escherichia coli</name>
    <dbReference type="NCBI Taxonomy" id="562"/>
    <lineage>
        <taxon>Bacteria</taxon>
        <taxon>Pseudomonadati</taxon>
        <taxon>Pseudomonadota</taxon>
        <taxon>Gammaproteobacteria</taxon>
        <taxon>Enterobacterales</taxon>
        <taxon>Enterobacteriaceae</taxon>
        <taxon>Escherichia</taxon>
    </lineage>
</organism>
<evidence type="ECO:0000256" key="4">
    <source>
        <dbReference type="ARBA" id="ARBA00022692"/>
    </source>
</evidence>
<dbReference type="GO" id="GO:0022857">
    <property type="term" value="F:transmembrane transporter activity"/>
    <property type="evidence" value="ECO:0007669"/>
    <property type="project" value="InterPro"/>
</dbReference>
<comment type="similarity">
    <text evidence="7 8">Belongs to the drug/metabolite transporter (DMT) superfamily. Small multidrug resistance (SMR) (TC 2.A.7.1) family.</text>
</comment>
<dbReference type="PANTHER" id="PTHR30561:SF1">
    <property type="entry name" value="MULTIDRUG TRANSPORTER EMRE"/>
    <property type="match status" value="1"/>
</dbReference>
<evidence type="ECO:0000256" key="9">
    <source>
        <dbReference type="SAM" id="Phobius"/>
    </source>
</evidence>
<dbReference type="InterPro" id="IPR045324">
    <property type="entry name" value="Small_multidrug_res"/>
</dbReference>
<feature type="transmembrane region" description="Helical" evidence="9">
    <location>
        <begin position="83"/>
        <end position="99"/>
    </location>
</feature>
<evidence type="ECO:0000256" key="7">
    <source>
        <dbReference type="ARBA" id="ARBA00038032"/>
    </source>
</evidence>
<evidence type="ECO:0000256" key="2">
    <source>
        <dbReference type="ARBA" id="ARBA00022448"/>
    </source>
</evidence>
<dbReference type="Proteomes" id="UP000467488">
    <property type="component" value="Chromosome"/>
</dbReference>
<dbReference type="InterPro" id="IPR037185">
    <property type="entry name" value="EmrE-like"/>
</dbReference>
<keyword evidence="5 9" id="KW-1133">Transmembrane helix</keyword>